<proteinExistence type="predicted"/>
<organism evidence="4 5">
    <name type="scientific">Motilibacter deserti</name>
    <dbReference type="NCBI Taxonomy" id="2714956"/>
    <lineage>
        <taxon>Bacteria</taxon>
        <taxon>Bacillati</taxon>
        <taxon>Actinomycetota</taxon>
        <taxon>Actinomycetes</taxon>
        <taxon>Motilibacterales</taxon>
        <taxon>Motilibacteraceae</taxon>
        <taxon>Motilibacter</taxon>
    </lineage>
</organism>
<dbReference type="EMBL" id="JAANNP010000013">
    <property type="protein sequence ID" value="NHC14964.1"/>
    <property type="molecule type" value="Genomic_DNA"/>
</dbReference>
<evidence type="ECO:0000313" key="4">
    <source>
        <dbReference type="EMBL" id="NHC14964.1"/>
    </source>
</evidence>
<evidence type="ECO:0000259" key="3">
    <source>
        <dbReference type="Pfam" id="PF02449"/>
    </source>
</evidence>
<reference evidence="4 5" key="1">
    <citation type="submission" date="2020-03" db="EMBL/GenBank/DDBJ databases">
        <title>Two novel Motilibacter sp.</title>
        <authorList>
            <person name="Liu S."/>
        </authorList>
    </citation>
    <scope>NUCLEOTIDE SEQUENCE [LARGE SCALE GENOMIC DNA]</scope>
    <source>
        <strain evidence="4 5">E257</strain>
    </source>
</reference>
<keyword evidence="2" id="KW-0326">Glycosidase</keyword>
<dbReference type="SUPFAM" id="SSF51445">
    <property type="entry name" value="(Trans)glycosidases"/>
    <property type="match status" value="1"/>
</dbReference>
<sequence length="838" mass="93342">MQRFAPETPAPSADFIGAFETTLLPAYGVDVAELSGHSTRWQEDADRLLEAGVRRARWSLRWHRIEPEPGSFDWAETDRVLGHLHDRGLDPIVDLVHHTSYPTWLADGFRDRRYPAAYLRYVEAVARRYPWLRSYTLFNEPFATLFLAGHEAVWPPYDRGVEGFTRLLLNVLPALTEASRCWSDLLPDAQHVWVDTGEHHGGAPGAGADYAAFANDRRHIALDLALGHDLDPQRPFLRQILEAGGERLLDLPKARVDVLGLDYYCHSEWWYDGPGFAPSPHPVGFREVARQYWERYRLPMMLSETNIRGLPTDRASWLRYMLEEYEGALADGVPLQGFCWFPSVDSFDWDSLLARAGGRADPVGVVGVGPAGERVRNAFTGVWEAAAAGARAAELPAYRFQSPCSDQLTGLTPRLRHWPWQDPPVEEAVPPINVSVAPDAPSRRTDTEEVAAMPANPVRPDLVVLSHLRWAWVWQRPQHLVSRFADVLAASGARTWFVEEPMSGPVDEPELRVEQVGQVTRVWLVVPARPGLAEYLGFDADEAQDYGERLADWLSTQGMRAAPDVLLYSPMALDVAEALQPGRIAYDVMDDLASFLDAPEGLRLRQRRVLAEADVVYAGGRSLQRGVLPHRPDTHLFPSGVEAAHYEASRALREPRERRVAGYVGVIDERLDLELLGKLAEQLPDWTLRIVGPVTKIDPASLPQAPNLEFPGMAAYAELPQVMAGFDVALMPFALNEATRSISPTKTLEYLAAGLPVVSTRVPDVVADYDGVVHLADDAEDFAAACRHVVEHSREDRDRRLRPIQERHEWDAIAGAMYALLEASGARPGATQAVEALA</sequence>
<feature type="domain" description="Glycoside hydrolase family 42 N-terminal" evidence="3">
    <location>
        <begin position="38"/>
        <end position="112"/>
    </location>
</feature>
<dbReference type="Proteomes" id="UP000800981">
    <property type="component" value="Unassembled WGS sequence"/>
</dbReference>
<accession>A0ABX0GYV5</accession>
<evidence type="ECO:0000313" key="5">
    <source>
        <dbReference type="Proteomes" id="UP000800981"/>
    </source>
</evidence>
<dbReference type="InterPro" id="IPR017853">
    <property type="entry name" value="GH"/>
</dbReference>
<dbReference type="PANTHER" id="PTHR12631">
    <property type="entry name" value="ALPHA-L-IDURONIDASE"/>
    <property type="match status" value="1"/>
</dbReference>
<dbReference type="Pfam" id="PF02449">
    <property type="entry name" value="Glyco_hydro_42"/>
    <property type="match status" value="1"/>
</dbReference>
<keyword evidence="5" id="KW-1185">Reference proteome</keyword>
<protein>
    <submittedName>
        <fullName evidence="4">Glycosyltransferase</fullName>
    </submittedName>
</protein>
<evidence type="ECO:0000256" key="2">
    <source>
        <dbReference type="ARBA" id="ARBA00023295"/>
    </source>
</evidence>
<keyword evidence="1" id="KW-0378">Hydrolase</keyword>
<dbReference type="InterPro" id="IPR051923">
    <property type="entry name" value="Glycosyl_Hydrolase_39"/>
</dbReference>
<dbReference type="Pfam" id="PF13692">
    <property type="entry name" value="Glyco_trans_1_4"/>
    <property type="match status" value="1"/>
</dbReference>
<dbReference type="Gene3D" id="3.20.20.80">
    <property type="entry name" value="Glycosidases"/>
    <property type="match status" value="1"/>
</dbReference>
<dbReference type="InterPro" id="IPR013529">
    <property type="entry name" value="Glyco_hydro_42_N"/>
</dbReference>
<dbReference type="SUPFAM" id="SSF53756">
    <property type="entry name" value="UDP-Glycosyltransferase/glycogen phosphorylase"/>
    <property type="match status" value="1"/>
</dbReference>
<evidence type="ECO:0000256" key="1">
    <source>
        <dbReference type="ARBA" id="ARBA00022801"/>
    </source>
</evidence>
<dbReference type="Gene3D" id="3.40.50.2000">
    <property type="entry name" value="Glycogen Phosphorylase B"/>
    <property type="match status" value="1"/>
</dbReference>
<dbReference type="RefSeq" id="WP_166282987.1">
    <property type="nucleotide sequence ID" value="NZ_JAANNP010000013.1"/>
</dbReference>
<comment type="caution">
    <text evidence="4">The sequence shown here is derived from an EMBL/GenBank/DDBJ whole genome shotgun (WGS) entry which is preliminary data.</text>
</comment>
<dbReference type="PANTHER" id="PTHR12631:SF10">
    <property type="entry name" value="BETA-XYLOSIDASE-LIKE PROTEIN-RELATED"/>
    <property type="match status" value="1"/>
</dbReference>
<gene>
    <name evidence="4" type="ORF">G9H71_14340</name>
</gene>
<name>A0ABX0GYV5_9ACTN</name>